<evidence type="ECO:0000313" key="2">
    <source>
        <dbReference type="EMBL" id="KAK4320046.1"/>
    </source>
</evidence>
<gene>
    <name evidence="2" type="ORF">Pmani_009067</name>
</gene>
<dbReference type="Proteomes" id="UP001292094">
    <property type="component" value="Unassembled WGS sequence"/>
</dbReference>
<feature type="compositionally biased region" description="Gly residues" evidence="1">
    <location>
        <begin position="1"/>
        <end position="21"/>
    </location>
</feature>
<feature type="region of interest" description="Disordered" evidence="1">
    <location>
        <begin position="312"/>
        <end position="335"/>
    </location>
</feature>
<comment type="caution">
    <text evidence="2">The sequence shown here is derived from an EMBL/GenBank/DDBJ whole genome shotgun (WGS) entry which is preliminary data.</text>
</comment>
<accession>A0AAE1UH30</accession>
<protein>
    <submittedName>
        <fullName evidence="2">Uncharacterized protein</fullName>
    </submittedName>
</protein>
<evidence type="ECO:0000256" key="1">
    <source>
        <dbReference type="SAM" id="MobiDB-lite"/>
    </source>
</evidence>
<evidence type="ECO:0000313" key="3">
    <source>
        <dbReference type="Proteomes" id="UP001292094"/>
    </source>
</evidence>
<sequence>MTGGEDGAGEATGGGGGGGEGASQRNMDLPVAGKKKHGAALDFPGVRFADDTIATKPQQETQVVIESLRENKVEDVRPCEIQEEVVEVDWLGVPLATSTLPDYTSMYRHHYPQHPHSLTSRYTQKTFNEEKKEREIYEQFDNVGWVRRDTFPHGLEGGYVKMGGQVGQALLHPQSNCWNTPSPVVQRLRRTHPTEYFNLCDPNNQMTVERMVYQWTLRDQAAVDERATVGRCARSSGFTRNSSPHLPPNENRNFVSVYSLSYNVEAPCTDVEGLHPSVAAVDALQYPGYGGSSTMDDMPNTFLRMTPHVLKTQPSLLSRPPSHALRQAHKDFTNS</sequence>
<keyword evidence="3" id="KW-1185">Reference proteome</keyword>
<feature type="region of interest" description="Disordered" evidence="1">
    <location>
        <begin position="1"/>
        <end position="27"/>
    </location>
</feature>
<dbReference type="EMBL" id="JAWZYT010000699">
    <property type="protein sequence ID" value="KAK4320046.1"/>
    <property type="molecule type" value="Genomic_DNA"/>
</dbReference>
<proteinExistence type="predicted"/>
<name>A0AAE1UH30_9EUCA</name>
<organism evidence="2 3">
    <name type="scientific">Petrolisthes manimaculis</name>
    <dbReference type="NCBI Taxonomy" id="1843537"/>
    <lineage>
        <taxon>Eukaryota</taxon>
        <taxon>Metazoa</taxon>
        <taxon>Ecdysozoa</taxon>
        <taxon>Arthropoda</taxon>
        <taxon>Crustacea</taxon>
        <taxon>Multicrustacea</taxon>
        <taxon>Malacostraca</taxon>
        <taxon>Eumalacostraca</taxon>
        <taxon>Eucarida</taxon>
        <taxon>Decapoda</taxon>
        <taxon>Pleocyemata</taxon>
        <taxon>Anomura</taxon>
        <taxon>Galatheoidea</taxon>
        <taxon>Porcellanidae</taxon>
        <taxon>Petrolisthes</taxon>
    </lineage>
</organism>
<dbReference type="AlphaFoldDB" id="A0AAE1UH30"/>
<reference evidence="2" key="1">
    <citation type="submission" date="2023-11" db="EMBL/GenBank/DDBJ databases">
        <title>Genome assemblies of two species of porcelain crab, Petrolisthes cinctipes and Petrolisthes manimaculis (Anomura: Porcellanidae).</title>
        <authorList>
            <person name="Angst P."/>
        </authorList>
    </citation>
    <scope>NUCLEOTIDE SEQUENCE</scope>
    <source>
        <strain evidence="2">PB745_02</strain>
        <tissue evidence="2">Gill</tissue>
    </source>
</reference>